<dbReference type="OrthoDB" id="532181at2"/>
<dbReference type="RefSeq" id="WP_126044214.1">
    <property type="nucleotide sequence ID" value="NZ_RXFM01000004.1"/>
</dbReference>
<reference evidence="4" key="1">
    <citation type="submission" date="2018-11" db="EMBL/GenBank/DDBJ databases">
        <title>Phylogenetic, genomic, and biogeographic characterization of a novel and ubiquitous marine invertebrate-associated Rickettsiales parasite, Candidatus Marinoinvertebrata rohwerii, gen. nov., sp. nov.</title>
        <authorList>
            <person name="Klinges J.G."/>
            <person name="Rosales S.M."/>
            <person name="Mcminds R."/>
            <person name="Shaver E.C."/>
            <person name="Shantz A."/>
            <person name="Peters E.C."/>
            <person name="Burkepile D.E."/>
            <person name="Silliman B.R."/>
            <person name="Vega Thurber R.L."/>
        </authorList>
    </citation>
    <scope>NUCLEOTIDE SEQUENCE [LARGE SCALE GENOMIC DNA]</scope>
    <source>
        <strain evidence="4">a_cerv_44</strain>
    </source>
</reference>
<dbReference type="AlphaFoldDB" id="A0A429XUU0"/>
<evidence type="ECO:0000256" key="1">
    <source>
        <dbReference type="ARBA" id="ARBA00023004"/>
    </source>
</evidence>
<dbReference type="GO" id="GO:0046914">
    <property type="term" value="F:transition metal ion binding"/>
    <property type="evidence" value="ECO:0007669"/>
    <property type="project" value="InterPro"/>
</dbReference>
<dbReference type="SUPFAM" id="SSF50037">
    <property type="entry name" value="C-terminal domain of transcriptional repressors"/>
    <property type="match status" value="1"/>
</dbReference>
<evidence type="ECO:0000259" key="2">
    <source>
        <dbReference type="SMART" id="SM00899"/>
    </source>
</evidence>
<dbReference type="SMART" id="SM00899">
    <property type="entry name" value="FeoA"/>
    <property type="match status" value="1"/>
</dbReference>
<dbReference type="Gene3D" id="2.30.30.90">
    <property type="match status" value="1"/>
</dbReference>
<keyword evidence="4" id="KW-1185">Reference proteome</keyword>
<evidence type="ECO:0000313" key="3">
    <source>
        <dbReference type="EMBL" id="RST71950.1"/>
    </source>
</evidence>
<dbReference type="Proteomes" id="UP000279470">
    <property type="component" value="Unassembled WGS sequence"/>
</dbReference>
<keyword evidence="1" id="KW-0408">Iron</keyword>
<feature type="domain" description="Ferrous iron transporter FeoA-like" evidence="2">
    <location>
        <begin position="4"/>
        <end position="75"/>
    </location>
</feature>
<gene>
    <name evidence="3" type="ORF">EIC27_00525</name>
</gene>
<dbReference type="EMBL" id="RXFM01000004">
    <property type="protein sequence ID" value="RST71950.1"/>
    <property type="molecule type" value="Genomic_DNA"/>
</dbReference>
<proteinExistence type="predicted"/>
<organism evidence="3 4">
    <name type="scientific">Candidatus Aquarickettsia rohweri</name>
    <dbReference type="NCBI Taxonomy" id="2602574"/>
    <lineage>
        <taxon>Bacteria</taxon>
        <taxon>Pseudomonadati</taxon>
        <taxon>Pseudomonadota</taxon>
        <taxon>Alphaproteobacteria</taxon>
        <taxon>Rickettsiales</taxon>
        <taxon>Candidatus Midichloriaceae</taxon>
        <taxon>Candidatus Aquarickettsia</taxon>
    </lineage>
</organism>
<dbReference type="InterPro" id="IPR008988">
    <property type="entry name" value="Transcriptional_repressor_C"/>
</dbReference>
<dbReference type="InterPro" id="IPR007167">
    <property type="entry name" value="Fe-transptr_FeoA-like"/>
</dbReference>
<dbReference type="Pfam" id="PF04023">
    <property type="entry name" value="FeoA"/>
    <property type="match status" value="1"/>
</dbReference>
<comment type="caution">
    <text evidence="3">The sequence shown here is derived from an EMBL/GenBank/DDBJ whole genome shotgun (WGS) entry which is preliminary data.</text>
</comment>
<evidence type="ECO:0000313" key="4">
    <source>
        <dbReference type="Proteomes" id="UP000279470"/>
    </source>
</evidence>
<accession>A0A429XUU0</accession>
<name>A0A429XUU0_9RICK</name>
<sequence>MKDKSINKISKGAIFKIEKFLLNKIQKIKLMELGILPEMKMKLIQKNFFGSVIIKCEGNKFALDKSIAEKLVINKITN</sequence>
<protein>
    <submittedName>
        <fullName evidence="3">Ferrous iron transport protein A</fullName>
    </submittedName>
</protein>
<dbReference type="InterPro" id="IPR038157">
    <property type="entry name" value="FeoA_core_dom"/>
</dbReference>